<protein>
    <submittedName>
        <fullName evidence="1">NAD-dependent DNA ligase</fullName>
    </submittedName>
</protein>
<dbReference type="Gene3D" id="3.40.50.10190">
    <property type="entry name" value="BRCT domain"/>
    <property type="match status" value="1"/>
</dbReference>
<proteinExistence type="predicted"/>
<organism evidence="1 2">
    <name type="scientific">Neorhizobium turbinariae</name>
    <dbReference type="NCBI Taxonomy" id="2937795"/>
    <lineage>
        <taxon>Bacteria</taxon>
        <taxon>Pseudomonadati</taxon>
        <taxon>Pseudomonadota</taxon>
        <taxon>Alphaproteobacteria</taxon>
        <taxon>Hyphomicrobiales</taxon>
        <taxon>Rhizobiaceae</taxon>
        <taxon>Rhizobium/Agrobacterium group</taxon>
        <taxon>Neorhizobium</taxon>
    </lineage>
</organism>
<accession>A0ABT0IND5</accession>
<comment type="caution">
    <text evidence="1">The sequence shown here is derived from an EMBL/GenBank/DDBJ whole genome shotgun (WGS) entry which is preliminary data.</text>
</comment>
<evidence type="ECO:0000313" key="1">
    <source>
        <dbReference type="EMBL" id="MCK8779397.1"/>
    </source>
</evidence>
<evidence type="ECO:0000313" key="2">
    <source>
        <dbReference type="Proteomes" id="UP001202827"/>
    </source>
</evidence>
<dbReference type="Proteomes" id="UP001202827">
    <property type="component" value="Unassembled WGS sequence"/>
</dbReference>
<name>A0ABT0IND5_9HYPH</name>
<dbReference type="InterPro" id="IPR036420">
    <property type="entry name" value="BRCT_dom_sf"/>
</dbReference>
<dbReference type="GO" id="GO:0016874">
    <property type="term" value="F:ligase activity"/>
    <property type="evidence" value="ECO:0007669"/>
    <property type="project" value="UniProtKB-KW"/>
</dbReference>
<dbReference type="RefSeq" id="WP_248682129.1">
    <property type="nucleotide sequence ID" value="NZ_JALPRY010000007.1"/>
</dbReference>
<sequence length="201" mass="22155">MDGLLLQETANDRVSAGQLDELVGVARGLVADGVINQDEVEFLENWLIANRDMSDLPAVNTLYRRVREIMTDGIADDAERAELLETLHRLSGGDLKQLEALRGNALPLCSPAPALAFHSTIYCFTGIFNYGRRRLCEEAVIERGALASGLNSKTNVLVIGMYTTDIWQDSTIGSTISNAVEYRRKGVPISIVSEVHWRAHL</sequence>
<gene>
    <name evidence="1" type="ORF">M0654_05295</name>
</gene>
<dbReference type="EMBL" id="JALPRY010000007">
    <property type="protein sequence ID" value="MCK8779397.1"/>
    <property type="molecule type" value="Genomic_DNA"/>
</dbReference>
<keyword evidence="2" id="KW-1185">Reference proteome</keyword>
<keyword evidence="1" id="KW-0436">Ligase</keyword>
<reference evidence="1 2" key="1">
    <citation type="submission" date="2022-04" db="EMBL/GenBank/DDBJ databases">
        <title>Rhizobium coralii sp. nov., isolated from coral Turbinaria peltata.</title>
        <authorList>
            <person name="Sun H."/>
        </authorList>
    </citation>
    <scope>NUCLEOTIDE SEQUENCE [LARGE SCALE GENOMIC DNA]</scope>
    <source>
        <strain evidence="1 2">NTR19</strain>
    </source>
</reference>